<feature type="compositionally biased region" description="Polar residues" evidence="1">
    <location>
        <begin position="185"/>
        <end position="199"/>
    </location>
</feature>
<evidence type="ECO:0000259" key="2">
    <source>
        <dbReference type="Pfam" id="PF15236"/>
    </source>
</evidence>
<dbReference type="AlphaFoldDB" id="A0A482X1C5"/>
<dbReference type="GO" id="GO:0005874">
    <property type="term" value="C:microtubule"/>
    <property type="evidence" value="ECO:0007669"/>
    <property type="project" value="TreeGrafter"/>
</dbReference>
<dbReference type="GO" id="GO:0060271">
    <property type="term" value="P:cilium assembly"/>
    <property type="evidence" value="ECO:0007669"/>
    <property type="project" value="TreeGrafter"/>
</dbReference>
<feature type="compositionally biased region" description="Acidic residues" evidence="1">
    <location>
        <begin position="142"/>
        <end position="155"/>
    </location>
</feature>
<feature type="region of interest" description="Disordered" evidence="1">
    <location>
        <begin position="613"/>
        <end position="632"/>
    </location>
</feature>
<evidence type="ECO:0000313" key="3">
    <source>
        <dbReference type="EMBL" id="RZF39677.1"/>
    </source>
</evidence>
<feature type="compositionally biased region" description="Basic and acidic residues" evidence="1">
    <location>
        <begin position="332"/>
        <end position="407"/>
    </location>
</feature>
<dbReference type="Proteomes" id="UP000291343">
    <property type="component" value="Unassembled WGS sequence"/>
</dbReference>
<accession>A0A482X1C5</accession>
<reference evidence="3 4" key="1">
    <citation type="journal article" date="2017" name="Gigascience">
        <title>Genome sequence of the small brown planthopper, Laodelphax striatellus.</title>
        <authorList>
            <person name="Zhu J."/>
            <person name="Jiang F."/>
            <person name="Wang X."/>
            <person name="Yang P."/>
            <person name="Bao Y."/>
            <person name="Zhao W."/>
            <person name="Wang W."/>
            <person name="Lu H."/>
            <person name="Wang Q."/>
            <person name="Cui N."/>
            <person name="Li J."/>
            <person name="Chen X."/>
            <person name="Luo L."/>
            <person name="Yu J."/>
            <person name="Kang L."/>
            <person name="Cui F."/>
        </authorList>
    </citation>
    <scope>NUCLEOTIDE SEQUENCE [LARGE SCALE GENOMIC DNA]</scope>
    <source>
        <strain evidence="3">Lst14</strain>
    </source>
</reference>
<comment type="caution">
    <text evidence="3">The sequence shown here is derived from an EMBL/GenBank/DDBJ whole genome shotgun (WGS) entry which is preliminary data.</text>
</comment>
<dbReference type="GO" id="GO:0008017">
    <property type="term" value="F:microtubule binding"/>
    <property type="evidence" value="ECO:0007669"/>
    <property type="project" value="TreeGrafter"/>
</dbReference>
<dbReference type="OrthoDB" id="6628338at2759"/>
<feature type="region of interest" description="Disordered" evidence="1">
    <location>
        <begin position="323"/>
        <end position="466"/>
    </location>
</feature>
<feature type="domain" description="CCDC66" evidence="2">
    <location>
        <begin position="285"/>
        <end position="418"/>
    </location>
</feature>
<dbReference type="PANTHER" id="PTHR22736">
    <property type="entry name" value="COILED-COIL DOMAIN-CONTAINING PROTEIN 66"/>
    <property type="match status" value="1"/>
</dbReference>
<feature type="compositionally biased region" description="Polar residues" evidence="1">
    <location>
        <begin position="680"/>
        <end position="709"/>
    </location>
</feature>
<feature type="compositionally biased region" description="Low complexity" evidence="1">
    <location>
        <begin position="440"/>
        <end position="466"/>
    </location>
</feature>
<keyword evidence="4" id="KW-1185">Reference proteome</keyword>
<name>A0A482X1C5_LAOST</name>
<dbReference type="STRING" id="195883.A0A482X1C5"/>
<organism evidence="3 4">
    <name type="scientific">Laodelphax striatellus</name>
    <name type="common">Small brown planthopper</name>
    <name type="synonym">Delphax striatella</name>
    <dbReference type="NCBI Taxonomy" id="195883"/>
    <lineage>
        <taxon>Eukaryota</taxon>
        <taxon>Metazoa</taxon>
        <taxon>Ecdysozoa</taxon>
        <taxon>Arthropoda</taxon>
        <taxon>Hexapoda</taxon>
        <taxon>Insecta</taxon>
        <taxon>Pterygota</taxon>
        <taxon>Neoptera</taxon>
        <taxon>Paraneoptera</taxon>
        <taxon>Hemiptera</taxon>
        <taxon>Auchenorrhyncha</taxon>
        <taxon>Fulgoroidea</taxon>
        <taxon>Delphacidae</taxon>
        <taxon>Criomorphinae</taxon>
        <taxon>Laodelphax</taxon>
    </lineage>
</organism>
<dbReference type="GO" id="GO:0005929">
    <property type="term" value="C:cilium"/>
    <property type="evidence" value="ECO:0007669"/>
    <property type="project" value="TreeGrafter"/>
</dbReference>
<feature type="region of interest" description="Disordered" evidence="1">
    <location>
        <begin position="94"/>
        <end position="174"/>
    </location>
</feature>
<dbReference type="PANTHER" id="PTHR22736:SF2">
    <property type="entry name" value="COILED-COIL DOMAIN-CONTAINING PROTEIN 66"/>
    <property type="match status" value="1"/>
</dbReference>
<dbReference type="InParanoid" id="A0A482X1C5"/>
<dbReference type="SMR" id="A0A482X1C5"/>
<proteinExistence type="predicted"/>
<feature type="region of interest" description="Disordered" evidence="1">
    <location>
        <begin position="494"/>
        <end position="513"/>
    </location>
</feature>
<feature type="compositionally biased region" description="Polar residues" evidence="1">
    <location>
        <begin position="663"/>
        <end position="673"/>
    </location>
</feature>
<feature type="region of interest" description="Disordered" evidence="1">
    <location>
        <begin position="531"/>
        <end position="554"/>
    </location>
</feature>
<dbReference type="InterPro" id="IPR039183">
    <property type="entry name" value="CCD66"/>
</dbReference>
<evidence type="ECO:0000256" key="1">
    <source>
        <dbReference type="SAM" id="MobiDB-lite"/>
    </source>
</evidence>
<protein>
    <recommendedName>
        <fullName evidence="2">CCDC66 domain-containing protein</fullName>
    </recommendedName>
</protein>
<dbReference type="Pfam" id="PF15236">
    <property type="entry name" value="CCDC66"/>
    <property type="match status" value="1"/>
</dbReference>
<evidence type="ECO:0000313" key="4">
    <source>
        <dbReference type="Proteomes" id="UP000291343"/>
    </source>
</evidence>
<sequence>MAYSKQYLIKNRVSKNLCPGQKITHKVLKSIKVSDHRKTVFEADNSSVAIKIQIEEMLGLCGIWGSFARSYHDSDRSSIRSQYLSSIDLNHHVDTSPDASDASGEDRDSHSTSTMKFSLRRSPSLPPIFSPEKQSSCYGNEGDAEGEDETGDGEEGGTSGYASDSGGGNEYHVTQSWGGVIHRNPASTNQWQPHNNFRRQASPDSVTCLEMGRPRWGDKGVGVGHLWAPTTHNPDARLPQVSDRPGPTPPAWLHRRLNKLGEPAQILVISHRDDASTRSKDFTGSCDSINSSECTKTTYIRGQNIPLEPEELAEREIKRRKALEHQNAIRQQLEERERKRKEEKEKRMQEERRAEERLKKQQEMERKRLEDEQRRQKEKEEKEERKAQAMREALENAERAAREDKIRERRRHAAERQATSDLDESMRRVQLNEQQHNNESTSSGSSSSEQQFLNQQQQQQQQYTNQQQQFLIPQQQQQQQYASQQQQHQLNNNGSDAISVLSDPQKSHNLVSDDERPIAAIKAAAIVAPIPAPPMVGNDNDQSEHESEETSSVSTSIGIVLSPQEISANQLSVIPSPGRLLTPSKFRTRQRAVEKATQTFLNKSERSQKFALRYSRGQQQGPGPRLEDRHKWGVNRPEMQYIKQSDRDPYRLRRVVNTRLRARNTSQETSRSPSPGKHSVFNSSNHSETSLNKSINSNSPSITGVSVSRGTTTPRLQVIQKVGSIRKTSAGRPRYISVKGAVMHSSHLRQRMLNRVQLQQPKMNLNDENVVNHEKTEIVSVRDVLNQLTSLRQGLSQKQHEWDISRCQTPYSEVSSRS</sequence>
<dbReference type="EMBL" id="QKKF02019844">
    <property type="protein sequence ID" value="RZF39677.1"/>
    <property type="molecule type" value="Genomic_DNA"/>
</dbReference>
<feature type="region of interest" description="Disordered" evidence="1">
    <location>
        <begin position="659"/>
        <end position="709"/>
    </location>
</feature>
<gene>
    <name evidence="3" type="ORF">LSTR_LSTR001198</name>
</gene>
<feature type="region of interest" description="Disordered" evidence="1">
    <location>
        <begin position="180"/>
        <end position="199"/>
    </location>
</feature>
<dbReference type="InterPro" id="IPR040467">
    <property type="entry name" value="CCDC66_dom"/>
</dbReference>
<feature type="compositionally biased region" description="Polar residues" evidence="1">
    <location>
        <begin position="494"/>
        <end position="510"/>
    </location>
</feature>